<dbReference type="Proteomes" id="UP000250672">
    <property type="component" value="Genome"/>
</dbReference>
<dbReference type="GeneID" id="54993683"/>
<protein>
    <recommendedName>
        <fullName evidence="2">Terminase small subunit actinomycetes phage-type domain-containing protein</fullName>
    </recommendedName>
</protein>
<dbReference type="EMBL" id="MH271318">
    <property type="protein sequence ID" value="AWY06503.1"/>
    <property type="molecule type" value="Genomic_DNA"/>
</dbReference>
<gene>
    <name evidence="3" type="primary">1</name>
    <name evidence="3" type="ORF">PBI_TRINE_1</name>
</gene>
<dbReference type="KEGG" id="vg:54993683"/>
<evidence type="ECO:0000259" key="2">
    <source>
        <dbReference type="Pfam" id="PF23931"/>
    </source>
</evidence>
<sequence>MTEINPLTHPMTAVLDQSVRAATWLQGTDQYGAAIATARMIAGQIDGVIAASGGVPDPEVLKQLHMRMLPNYQKALFTLGLTPEGYAKMTGVGSPQGQVGPGEASGKTPGVATPFDAAAAATGDALDELISEEVQRTNVIPMERR</sequence>
<accession>A0A2Z4QA77</accession>
<proteinExistence type="predicted"/>
<reference evidence="4" key="1">
    <citation type="submission" date="2018-04" db="EMBL/GenBank/DDBJ databases">
        <authorList>
            <person name="Go L.Y."/>
            <person name="Mitchell J.A."/>
        </authorList>
    </citation>
    <scope>NUCLEOTIDE SEQUENCE [LARGE SCALE GENOMIC DNA]</scope>
</reference>
<feature type="compositionally biased region" description="Low complexity" evidence="1">
    <location>
        <begin position="92"/>
        <end position="102"/>
    </location>
</feature>
<dbReference type="InterPro" id="IPR057630">
    <property type="entry name" value="Terminase_6"/>
</dbReference>
<evidence type="ECO:0000313" key="3">
    <source>
        <dbReference type="EMBL" id="AWY06503.1"/>
    </source>
</evidence>
<keyword evidence="4" id="KW-1185">Reference proteome</keyword>
<organism evidence="3 4">
    <name type="scientific">Gordonia phage Trine</name>
    <dbReference type="NCBI Taxonomy" id="2201431"/>
    <lineage>
        <taxon>Viruses</taxon>
        <taxon>Duplodnaviria</taxon>
        <taxon>Heunggongvirae</taxon>
        <taxon>Uroviricota</taxon>
        <taxon>Caudoviricetes</taxon>
        <taxon>Trinevirus</taxon>
        <taxon>Trinevirus trine</taxon>
    </lineage>
</organism>
<feature type="domain" description="Terminase small subunit actinomycetes phage-type" evidence="2">
    <location>
        <begin position="14"/>
        <end position="136"/>
    </location>
</feature>
<dbReference type="RefSeq" id="YP_009803058.1">
    <property type="nucleotide sequence ID" value="NC_047991.1"/>
</dbReference>
<evidence type="ECO:0000313" key="4">
    <source>
        <dbReference type="Proteomes" id="UP000250672"/>
    </source>
</evidence>
<dbReference type="Pfam" id="PF23931">
    <property type="entry name" value="Terminase_6"/>
    <property type="match status" value="1"/>
</dbReference>
<feature type="region of interest" description="Disordered" evidence="1">
    <location>
        <begin position="92"/>
        <end position="114"/>
    </location>
</feature>
<evidence type="ECO:0000256" key="1">
    <source>
        <dbReference type="SAM" id="MobiDB-lite"/>
    </source>
</evidence>
<name>A0A2Z4QA77_9CAUD</name>